<dbReference type="GO" id="GO:0030833">
    <property type="term" value="P:regulation of actin filament polymerization"/>
    <property type="evidence" value="ECO:0007669"/>
    <property type="project" value="InterPro"/>
</dbReference>
<dbReference type="InterPro" id="IPR007204">
    <property type="entry name" value="ARPC3"/>
</dbReference>
<protein>
    <recommendedName>
        <fullName evidence="6">Actin-related protein 2/3 complex subunit 3</fullName>
    </recommendedName>
</protein>
<comment type="subunit">
    <text evidence="6">Component of the Arp2/3 complex.</text>
</comment>
<dbReference type="GO" id="GO:0005885">
    <property type="term" value="C:Arp2/3 protein complex"/>
    <property type="evidence" value="ECO:0000318"/>
    <property type="project" value="GO_Central"/>
</dbReference>
<evidence type="ECO:0000256" key="6">
    <source>
        <dbReference type="PIRNR" id="PIRNR016315"/>
    </source>
</evidence>
<keyword evidence="8" id="KW-1185">Reference proteome</keyword>
<dbReference type="EMBL" id="DF237054">
    <property type="protein sequence ID" value="GAQ82238.1"/>
    <property type="molecule type" value="Genomic_DNA"/>
</dbReference>
<dbReference type="GO" id="GO:0003779">
    <property type="term" value="F:actin binding"/>
    <property type="evidence" value="ECO:0007669"/>
    <property type="project" value="UniProtKB-KW"/>
</dbReference>
<evidence type="ECO:0000256" key="4">
    <source>
        <dbReference type="ARBA" id="ARBA00023203"/>
    </source>
</evidence>
<accession>A0A1Y1I285</accession>
<dbReference type="InterPro" id="IPR036753">
    <property type="entry name" value="ARPC3_sf"/>
</dbReference>
<evidence type="ECO:0000313" key="7">
    <source>
        <dbReference type="EMBL" id="GAQ82238.1"/>
    </source>
</evidence>
<dbReference type="PANTHER" id="PTHR12391">
    <property type="entry name" value="ARP2/3 COMPLEX 21 KD SUBUNIT"/>
    <property type="match status" value="1"/>
</dbReference>
<evidence type="ECO:0000313" key="8">
    <source>
        <dbReference type="Proteomes" id="UP000054558"/>
    </source>
</evidence>
<dbReference type="Pfam" id="PF04062">
    <property type="entry name" value="P21-Arc"/>
    <property type="match status" value="1"/>
</dbReference>
<name>A0A1Y1I285_KLENI</name>
<evidence type="ECO:0000256" key="1">
    <source>
        <dbReference type="ARBA" id="ARBA00004245"/>
    </source>
</evidence>
<dbReference type="Gene3D" id="1.10.1760.10">
    <property type="entry name" value="Actin-related protein 2/3 complex subunit 3"/>
    <property type="match status" value="1"/>
</dbReference>
<dbReference type="PIRSF" id="PIRSF016315">
    <property type="entry name" value="ARP2/3_P21-Arc"/>
    <property type="match status" value="1"/>
</dbReference>
<dbReference type="STRING" id="105231.A0A1Y1I285"/>
<keyword evidence="4 6" id="KW-0009">Actin-binding</keyword>
<comment type="function">
    <text evidence="6">Functions as component of the Arp2/3 complex which is involved in regulation of actin polymerization and together with an activating nucleation-promoting factor (NPF) mediates the formation of branched actin networks.</text>
</comment>
<keyword evidence="5 6" id="KW-0206">Cytoskeleton</keyword>
<dbReference type="AlphaFoldDB" id="A0A1Y1I285"/>
<dbReference type="SUPFAM" id="SSF69060">
    <property type="entry name" value="Arp2/3 complex 21 kDa subunit ARPC3"/>
    <property type="match status" value="1"/>
</dbReference>
<organism evidence="7 8">
    <name type="scientific">Klebsormidium nitens</name>
    <name type="common">Green alga</name>
    <name type="synonym">Ulothrix nitens</name>
    <dbReference type="NCBI Taxonomy" id="105231"/>
    <lineage>
        <taxon>Eukaryota</taxon>
        <taxon>Viridiplantae</taxon>
        <taxon>Streptophyta</taxon>
        <taxon>Klebsormidiophyceae</taxon>
        <taxon>Klebsormidiales</taxon>
        <taxon>Klebsormidiaceae</taxon>
        <taxon>Klebsormidium</taxon>
    </lineage>
</organism>
<dbReference type="GO" id="GO:0034314">
    <property type="term" value="P:Arp2/3 complex-mediated actin nucleation"/>
    <property type="evidence" value="ECO:0000318"/>
    <property type="project" value="GO_Central"/>
</dbReference>
<evidence type="ECO:0000256" key="5">
    <source>
        <dbReference type="ARBA" id="ARBA00023212"/>
    </source>
</evidence>
<dbReference type="Proteomes" id="UP000054558">
    <property type="component" value="Unassembled WGS sequence"/>
</dbReference>
<evidence type="ECO:0000256" key="2">
    <source>
        <dbReference type="ARBA" id="ARBA00010856"/>
    </source>
</evidence>
<reference evidence="7 8" key="1">
    <citation type="journal article" date="2014" name="Nat. Commun.">
        <title>Klebsormidium flaccidum genome reveals primary factors for plant terrestrial adaptation.</title>
        <authorList>
            <person name="Hori K."/>
            <person name="Maruyama F."/>
            <person name="Fujisawa T."/>
            <person name="Togashi T."/>
            <person name="Yamamoto N."/>
            <person name="Seo M."/>
            <person name="Sato S."/>
            <person name="Yamada T."/>
            <person name="Mori H."/>
            <person name="Tajima N."/>
            <person name="Moriyama T."/>
            <person name="Ikeuchi M."/>
            <person name="Watanabe M."/>
            <person name="Wada H."/>
            <person name="Kobayashi K."/>
            <person name="Saito M."/>
            <person name="Masuda T."/>
            <person name="Sasaki-Sekimoto Y."/>
            <person name="Mashiguchi K."/>
            <person name="Awai K."/>
            <person name="Shimojima M."/>
            <person name="Masuda S."/>
            <person name="Iwai M."/>
            <person name="Nobusawa T."/>
            <person name="Narise T."/>
            <person name="Kondo S."/>
            <person name="Saito H."/>
            <person name="Sato R."/>
            <person name="Murakawa M."/>
            <person name="Ihara Y."/>
            <person name="Oshima-Yamada Y."/>
            <person name="Ohtaka K."/>
            <person name="Satoh M."/>
            <person name="Sonobe K."/>
            <person name="Ishii M."/>
            <person name="Ohtani R."/>
            <person name="Kanamori-Sato M."/>
            <person name="Honoki R."/>
            <person name="Miyazaki D."/>
            <person name="Mochizuki H."/>
            <person name="Umetsu J."/>
            <person name="Higashi K."/>
            <person name="Shibata D."/>
            <person name="Kamiya Y."/>
            <person name="Sato N."/>
            <person name="Nakamura Y."/>
            <person name="Tabata S."/>
            <person name="Ida S."/>
            <person name="Kurokawa K."/>
            <person name="Ohta H."/>
        </authorList>
    </citation>
    <scope>NUCLEOTIDE SEQUENCE [LARGE SCALE GENOMIC DNA]</scope>
    <source>
        <strain evidence="7 8">NIES-2285</strain>
    </source>
</reference>
<dbReference type="OrthoDB" id="200404at2759"/>
<proteinExistence type="inferred from homology"/>
<keyword evidence="3 6" id="KW-0963">Cytoplasm</keyword>
<evidence type="ECO:0000256" key="3">
    <source>
        <dbReference type="ARBA" id="ARBA00022490"/>
    </source>
</evidence>
<gene>
    <name evidence="7" type="ORF">KFL_001050040</name>
</gene>
<comment type="similarity">
    <text evidence="2 6">Belongs to the ARPC3 family.</text>
</comment>
<sequence>MVYHSTFTDEEGAQQACGLTIFPLRTSTRGPAAAIETGKEDILDEALTCFRANVLFRKFEVKGSSDKLLVYLTLFISLCLKKLEGCKSDAEGVKVLIMMGLDKFALPGEPGFPLNALFSPARTKDEADLFRSYLKQAREETSSRLLEKCFSPDGSPNKWWLAFSKRKFMNLALTS</sequence>
<dbReference type="OMA" id="TPSKWWL"/>
<comment type="subcellular location">
    <subcellularLocation>
        <location evidence="1 6">Cytoplasm</location>
        <location evidence="1 6">Cytoskeleton</location>
    </subcellularLocation>
</comment>